<dbReference type="AlphaFoldDB" id="A0A194PEK5"/>
<evidence type="ECO:0000313" key="2">
    <source>
        <dbReference type="EMBL" id="KPI91702.1"/>
    </source>
</evidence>
<organism evidence="2 3">
    <name type="scientific">Papilio xuthus</name>
    <name type="common">Asian swallowtail butterfly</name>
    <dbReference type="NCBI Taxonomy" id="66420"/>
    <lineage>
        <taxon>Eukaryota</taxon>
        <taxon>Metazoa</taxon>
        <taxon>Ecdysozoa</taxon>
        <taxon>Arthropoda</taxon>
        <taxon>Hexapoda</taxon>
        <taxon>Insecta</taxon>
        <taxon>Pterygota</taxon>
        <taxon>Neoptera</taxon>
        <taxon>Endopterygota</taxon>
        <taxon>Lepidoptera</taxon>
        <taxon>Glossata</taxon>
        <taxon>Ditrysia</taxon>
        <taxon>Papilionoidea</taxon>
        <taxon>Papilionidae</taxon>
        <taxon>Papilioninae</taxon>
        <taxon>Papilio</taxon>
    </lineage>
</organism>
<accession>A0A194PEK5</accession>
<proteinExistence type="predicted"/>
<gene>
    <name evidence="2" type="ORF">RR46_15206</name>
</gene>
<reference evidence="2 3" key="1">
    <citation type="journal article" date="2015" name="Nat. Commun.">
        <title>Outbred genome sequencing and CRISPR/Cas9 gene editing in butterflies.</title>
        <authorList>
            <person name="Li X."/>
            <person name="Fan D."/>
            <person name="Zhang W."/>
            <person name="Liu G."/>
            <person name="Zhang L."/>
            <person name="Zhao L."/>
            <person name="Fang X."/>
            <person name="Chen L."/>
            <person name="Dong Y."/>
            <person name="Chen Y."/>
            <person name="Ding Y."/>
            <person name="Zhao R."/>
            <person name="Feng M."/>
            <person name="Zhu Y."/>
            <person name="Feng Y."/>
            <person name="Jiang X."/>
            <person name="Zhu D."/>
            <person name="Xiang H."/>
            <person name="Feng X."/>
            <person name="Li S."/>
            <person name="Wang J."/>
            <person name="Zhang G."/>
            <person name="Kronforst M.R."/>
            <person name="Wang W."/>
        </authorList>
    </citation>
    <scope>NUCLEOTIDE SEQUENCE [LARGE SCALE GENOMIC DNA]</scope>
    <source>
        <strain evidence="2">Ya'a_city_454_Px</strain>
        <tissue evidence="2">Whole body</tissue>
    </source>
</reference>
<name>A0A194PEK5_PAPXU</name>
<dbReference type="EMBL" id="KQ459606">
    <property type="protein sequence ID" value="KPI91702.1"/>
    <property type="molecule type" value="Genomic_DNA"/>
</dbReference>
<evidence type="ECO:0000313" key="3">
    <source>
        <dbReference type="Proteomes" id="UP000053268"/>
    </source>
</evidence>
<feature type="region of interest" description="Disordered" evidence="1">
    <location>
        <begin position="32"/>
        <end position="97"/>
    </location>
</feature>
<keyword evidence="3" id="KW-1185">Reference proteome</keyword>
<dbReference type="Proteomes" id="UP000053268">
    <property type="component" value="Unassembled WGS sequence"/>
</dbReference>
<feature type="compositionally biased region" description="Low complexity" evidence="1">
    <location>
        <begin position="45"/>
        <end position="57"/>
    </location>
</feature>
<evidence type="ECO:0000256" key="1">
    <source>
        <dbReference type="SAM" id="MobiDB-lite"/>
    </source>
</evidence>
<feature type="compositionally biased region" description="Basic and acidic residues" evidence="1">
    <location>
        <begin position="66"/>
        <end position="89"/>
    </location>
</feature>
<protein>
    <submittedName>
        <fullName evidence="2">Uncharacterized protein</fullName>
    </submittedName>
</protein>
<sequence length="97" mass="10211">MITVEELLLSGPYGLLGAARATLHCRRSPAHCALASPRPPPAPVPRRASPRLAPASRGAGPQPGRGEARSLITRERSGTAIESGRELLARRAGRRSS</sequence>